<evidence type="ECO:0000313" key="5">
    <source>
        <dbReference type="Proteomes" id="UP000777438"/>
    </source>
</evidence>
<dbReference type="GO" id="GO:0008270">
    <property type="term" value="F:zinc ion binding"/>
    <property type="evidence" value="ECO:0007669"/>
    <property type="project" value="UniProtKB-KW"/>
</dbReference>
<dbReference type="OrthoDB" id="3521097at2759"/>
<keyword evidence="5" id="KW-1185">Reference proteome</keyword>
<reference evidence="4 5" key="1">
    <citation type="journal article" date="2021" name="Nat. Commun.">
        <title>Genetic determinants of endophytism in the Arabidopsis root mycobiome.</title>
        <authorList>
            <person name="Mesny F."/>
            <person name="Miyauchi S."/>
            <person name="Thiergart T."/>
            <person name="Pickel B."/>
            <person name="Atanasova L."/>
            <person name="Karlsson M."/>
            <person name="Huettel B."/>
            <person name="Barry K.W."/>
            <person name="Haridas S."/>
            <person name="Chen C."/>
            <person name="Bauer D."/>
            <person name="Andreopoulos W."/>
            <person name="Pangilinan J."/>
            <person name="LaButti K."/>
            <person name="Riley R."/>
            <person name="Lipzen A."/>
            <person name="Clum A."/>
            <person name="Drula E."/>
            <person name="Henrissat B."/>
            <person name="Kohler A."/>
            <person name="Grigoriev I.V."/>
            <person name="Martin F.M."/>
            <person name="Hacquard S."/>
        </authorList>
    </citation>
    <scope>NUCLEOTIDE SEQUENCE [LARGE SCALE GENOMIC DNA]</scope>
    <source>
        <strain evidence="4 5">MPI-CAGE-CH-0241</strain>
    </source>
</reference>
<dbReference type="EMBL" id="JAGPYM010000030">
    <property type="protein sequence ID" value="KAH6877222.1"/>
    <property type="molecule type" value="Genomic_DNA"/>
</dbReference>
<keyword evidence="1" id="KW-0862">Zinc</keyword>
<dbReference type="PANTHER" id="PTHR38166">
    <property type="entry name" value="C2H2-TYPE DOMAIN-CONTAINING PROTEIN-RELATED"/>
    <property type="match status" value="1"/>
</dbReference>
<keyword evidence="1" id="KW-0863">Zinc-finger</keyword>
<dbReference type="AlphaFoldDB" id="A0A9P8VUJ8"/>
<dbReference type="PROSITE" id="PS50157">
    <property type="entry name" value="ZINC_FINGER_C2H2_2"/>
    <property type="match status" value="1"/>
</dbReference>
<keyword evidence="1" id="KW-0479">Metal-binding</keyword>
<proteinExistence type="predicted"/>
<comment type="caution">
    <text evidence="4">The sequence shown here is derived from an EMBL/GenBank/DDBJ whole genome shotgun (WGS) entry which is preliminary data.</text>
</comment>
<name>A0A9P8VUJ8_9HYPO</name>
<feature type="compositionally biased region" description="Basic and acidic residues" evidence="2">
    <location>
        <begin position="61"/>
        <end position="76"/>
    </location>
</feature>
<feature type="non-terminal residue" evidence="4">
    <location>
        <position position="1"/>
    </location>
</feature>
<accession>A0A9P8VUJ8</accession>
<organism evidence="4 5">
    <name type="scientific">Thelonectria olida</name>
    <dbReference type="NCBI Taxonomy" id="1576542"/>
    <lineage>
        <taxon>Eukaryota</taxon>
        <taxon>Fungi</taxon>
        <taxon>Dikarya</taxon>
        <taxon>Ascomycota</taxon>
        <taxon>Pezizomycotina</taxon>
        <taxon>Sordariomycetes</taxon>
        <taxon>Hypocreomycetidae</taxon>
        <taxon>Hypocreales</taxon>
        <taxon>Nectriaceae</taxon>
        <taxon>Thelonectria</taxon>
    </lineage>
</organism>
<feature type="region of interest" description="Disordered" evidence="2">
    <location>
        <begin position="1"/>
        <end position="77"/>
    </location>
</feature>
<sequence length="383" mass="43276">MKLRASPSLTASRPPHPKSRTFGRRFSTTSSRHNRKADTKVASPKHPAGDAVKKGRRKRLRDTNRAEDISHDEDPYFQKPQKQNFACPFYKLDPFYYQDCIHLKLQRISDVKQHLKRRHSLPQHQCPSCLQAFSSKRLISYHVQDDGCERPGFPLHKRGVSPEKQEVLAHRVPRSLEPVDQWMKIWSILFDDKPCPEDPHLGTVVEEVFGMLRHFWKREGSPTASTFVKDEKDVPELLKRILDEAQDHFKQRSDGPEFMEAFNERSGSNSRMIANASGLVNEPPPDSVSVKDESQSYRSIDSVQAFPSLPGPCIETGFSYGESIPPTSSPYMPDDSMFATPVLSGGLFDQFMNDASFPGAILGDASDGLDGSFSLSYGIFYDP</sequence>
<dbReference type="Proteomes" id="UP000777438">
    <property type="component" value="Unassembled WGS sequence"/>
</dbReference>
<feature type="domain" description="C2H2-type" evidence="3">
    <location>
        <begin position="124"/>
        <end position="151"/>
    </location>
</feature>
<dbReference type="InterPro" id="IPR013087">
    <property type="entry name" value="Znf_C2H2_type"/>
</dbReference>
<dbReference type="PANTHER" id="PTHR38166:SF1">
    <property type="entry name" value="C2H2-TYPE DOMAIN-CONTAINING PROTEIN"/>
    <property type="match status" value="1"/>
</dbReference>
<evidence type="ECO:0000259" key="3">
    <source>
        <dbReference type="PROSITE" id="PS50157"/>
    </source>
</evidence>
<evidence type="ECO:0000256" key="1">
    <source>
        <dbReference type="PROSITE-ProRule" id="PRU00042"/>
    </source>
</evidence>
<evidence type="ECO:0000256" key="2">
    <source>
        <dbReference type="SAM" id="MobiDB-lite"/>
    </source>
</evidence>
<gene>
    <name evidence="4" type="ORF">B0T10DRAFT_609938</name>
</gene>
<protein>
    <recommendedName>
        <fullName evidence="3">C2H2-type domain-containing protein</fullName>
    </recommendedName>
</protein>
<evidence type="ECO:0000313" key="4">
    <source>
        <dbReference type="EMBL" id="KAH6877222.1"/>
    </source>
</evidence>